<feature type="binding site" evidence="7">
    <location>
        <position position="431"/>
    </location>
    <ligand>
        <name>ATP</name>
        <dbReference type="ChEBI" id="CHEBI:30616"/>
    </ligand>
</feature>
<dbReference type="PROSITE" id="PS00107">
    <property type="entry name" value="PROTEIN_KINASE_ATP"/>
    <property type="match status" value="1"/>
</dbReference>
<comment type="similarity">
    <text evidence="6">Belongs to the protein kinase superfamily. STE Ser/Thr protein kinase family. MAP kinase kinase subfamily.</text>
</comment>
<feature type="domain" description="Protein kinase" evidence="9">
    <location>
        <begin position="402"/>
        <end position="716"/>
    </location>
</feature>
<dbReference type="PANTHER" id="PTHR47448">
    <property type="entry name" value="DUAL SPECIFICITY MITOGEN-ACTIVATED PROTEIN KINASE KINASE DSOR1-LIKE PROTEIN"/>
    <property type="match status" value="1"/>
</dbReference>
<dbReference type="PANTHER" id="PTHR47448:SF1">
    <property type="entry name" value="SERINE_THREONINE-PROTEIN KINASE STE7 HOMOLOG"/>
    <property type="match status" value="1"/>
</dbReference>
<dbReference type="Pfam" id="PF00795">
    <property type="entry name" value="CN_hydrolase"/>
    <property type="match status" value="1"/>
</dbReference>
<keyword evidence="5 7" id="KW-0067">ATP-binding</keyword>
<comment type="caution">
    <text evidence="11">The sequence shown here is derived from an EMBL/GenBank/DDBJ whole genome shotgun (WGS) entry which is preliminary data.</text>
</comment>
<dbReference type="InterPro" id="IPR036526">
    <property type="entry name" value="C-N_Hydrolase_sf"/>
</dbReference>
<dbReference type="Proteomes" id="UP000757232">
    <property type="component" value="Unassembled WGS sequence"/>
</dbReference>
<dbReference type="InterPro" id="IPR000719">
    <property type="entry name" value="Prot_kinase_dom"/>
</dbReference>
<keyword evidence="1" id="KW-0723">Serine/threonine-protein kinase</keyword>
<dbReference type="Gene3D" id="1.10.510.10">
    <property type="entry name" value="Transferase(Phosphotransferase) domain 1"/>
    <property type="match status" value="1"/>
</dbReference>
<accession>A0A9Q5I1R7</accession>
<keyword evidence="12" id="KW-1185">Reference proteome</keyword>
<dbReference type="SUPFAM" id="SSF56112">
    <property type="entry name" value="Protein kinase-like (PK-like)"/>
    <property type="match status" value="1"/>
</dbReference>
<dbReference type="InterPro" id="IPR017441">
    <property type="entry name" value="Protein_kinase_ATP_BS"/>
</dbReference>
<evidence type="ECO:0000313" key="12">
    <source>
        <dbReference type="Proteomes" id="UP000757232"/>
    </source>
</evidence>
<feature type="compositionally biased region" description="Pro residues" evidence="8">
    <location>
        <begin position="305"/>
        <end position="325"/>
    </location>
</feature>
<dbReference type="Gene3D" id="3.60.110.10">
    <property type="entry name" value="Carbon-nitrogen hydrolase"/>
    <property type="match status" value="1"/>
</dbReference>
<dbReference type="Pfam" id="PF00069">
    <property type="entry name" value="Pkinase"/>
    <property type="match status" value="1"/>
</dbReference>
<dbReference type="SMART" id="SM00220">
    <property type="entry name" value="S_TKc"/>
    <property type="match status" value="1"/>
</dbReference>
<organism evidence="11 12">
    <name type="scientific">Sanghuangporus baumii</name>
    <name type="common">Phellinus baumii</name>
    <dbReference type="NCBI Taxonomy" id="108892"/>
    <lineage>
        <taxon>Eukaryota</taxon>
        <taxon>Fungi</taxon>
        <taxon>Dikarya</taxon>
        <taxon>Basidiomycota</taxon>
        <taxon>Agaricomycotina</taxon>
        <taxon>Agaricomycetes</taxon>
        <taxon>Hymenochaetales</taxon>
        <taxon>Hymenochaetaceae</taxon>
        <taxon>Sanghuangporus</taxon>
    </lineage>
</organism>
<dbReference type="PROSITE" id="PS50263">
    <property type="entry name" value="CN_HYDROLASE"/>
    <property type="match status" value="1"/>
</dbReference>
<feature type="domain" description="CN hydrolase" evidence="10">
    <location>
        <begin position="1"/>
        <end position="286"/>
    </location>
</feature>
<dbReference type="SUPFAM" id="SSF56317">
    <property type="entry name" value="Carbon-nitrogen hydrolase"/>
    <property type="match status" value="1"/>
</dbReference>
<dbReference type="PROSITE" id="PS50011">
    <property type="entry name" value="PROTEIN_KINASE_DOM"/>
    <property type="match status" value="1"/>
</dbReference>
<dbReference type="GO" id="GO:0000165">
    <property type="term" value="P:MAPK cascade"/>
    <property type="evidence" value="ECO:0007669"/>
    <property type="project" value="UniProtKB-ARBA"/>
</dbReference>
<evidence type="ECO:0000259" key="10">
    <source>
        <dbReference type="PROSITE" id="PS50263"/>
    </source>
</evidence>
<evidence type="ECO:0000256" key="2">
    <source>
        <dbReference type="ARBA" id="ARBA00022679"/>
    </source>
</evidence>
<dbReference type="FunFam" id="3.30.200.20:FF:000040">
    <property type="entry name" value="Dual specificity mitogen-activated protein kinase kinase"/>
    <property type="match status" value="1"/>
</dbReference>
<dbReference type="Gene3D" id="3.30.200.20">
    <property type="entry name" value="Phosphorylase Kinase, domain 1"/>
    <property type="match status" value="1"/>
</dbReference>
<dbReference type="EMBL" id="LNZH02000146">
    <property type="protein sequence ID" value="OCB89885.1"/>
    <property type="molecule type" value="Genomic_DNA"/>
</dbReference>
<dbReference type="InterPro" id="IPR050915">
    <property type="entry name" value="MAP_kinase_kinase"/>
</dbReference>
<gene>
    <name evidence="11" type="ORF">A7U60_g2914</name>
</gene>
<protein>
    <submittedName>
        <fullName evidence="11">Pkinase-domain-containing protein</fullName>
    </submittedName>
</protein>
<evidence type="ECO:0000256" key="3">
    <source>
        <dbReference type="ARBA" id="ARBA00022741"/>
    </source>
</evidence>
<feature type="region of interest" description="Disordered" evidence="8">
    <location>
        <begin position="301"/>
        <end position="346"/>
    </location>
</feature>
<evidence type="ECO:0000256" key="8">
    <source>
        <dbReference type="SAM" id="MobiDB-lite"/>
    </source>
</evidence>
<keyword evidence="2" id="KW-0808">Transferase</keyword>
<dbReference type="GO" id="GO:0004674">
    <property type="term" value="F:protein serine/threonine kinase activity"/>
    <property type="evidence" value="ECO:0007669"/>
    <property type="project" value="UniProtKB-KW"/>
</dbReference>
<dbReference type="AlphaFoldDB" id="A0A9Q5I1R7"/>
<name>A0A9Q5I1R7_SANBA</name>
<sequence>MYNHVMQRLEPDSVDIVCLPEMIFTGYAFPSAEAIIPYLEEPHNGSTSQFCASLAHRLKCYVAAGYPEALKSEEQGTRDDGTPMVGANSAIIYDKRGDVLGGYRKSHLFETDRTWAKPGDGFKSWKLVGLPGEVETLSIGICMDLNPRPPALWTSADGPYEMADYCLSTEGKDRTDILLLLNAWLDSKEDVGSKWDLRTLDYWVARLRPLWDIERGRGPSENGVEAKETIVVICNRCGLDNDTLFAGTSAVLRLREGAGQPEIVVSVHCTPKAWGEGLLSMSTTPIVRKKRNFKALQLDVTKSAQPPPPQPPLNAEPVAIRPPPQVNGKRRPPPMKLAAPKVTANPPPAEDNLLTVNGVGSNSAPATGALSATRPYHNDLTQKLANLDMNAETKYDLRNEDLKELQELGQGNGGSVKKVRHVPTGKIMAKKIVLIDAKPSVRKQILRELQIMHDCHSDYIISFFGAFLSDPNICICMEFMDKGSLDGIYKRIGAIDIEVVGRVALAVLEGLTYLYDVHRIIHRDIKPSNILCNSSGQIKICDFGVSGELINSIADTFVGTSTYMSPERIQGAQYTVKSDVWSLGISLIELALGRFPFSEDDASDSDLSDLEDLEGTLSPQRPGSLLGIPGPSLRRKEKSEKTNKKDKRKSKGVSLQGGGMTMSILELLQHIVNESAPRLTPEGRFPKEAENFVDSCLLKDPDERPTPKDLLNHSWIEQSRNSPVDLEAWANSF</sequence>
<dbReference type="InterPro" id="IPR008271">
    <property type="entry name" value="Ser/Thr_kinase_AS"/>
</dbReference>
<proteinExistence type="inferred from homology"/>
<dbReference type="GO" id="GO:0005524">
    <property type="term" value="F:ATP binding"/>
    <property type="evidence" value="ECO:0007669"/>
    <property type="project" value="UniProtKB-UniRule"/>
</dbReference>
<reference evidence="11" key="1">
    <citation type="submission" date="2016-06" db="EMBL/GenBank/DDBJ databases">
        <title>Draft Genome sequence of the fungus Inonotus baumii.</title>
        <authorList>
            <person name="Zhu H."/>
            <person name="Lin W."/>
        </authorList>
    </citation>
    <scope>NUCLEOTIDE SEQUENCE</scope>
    <source>
        <strain evidence="11">821</strain>
    </source>
</reference>
<evidence type="ECO:0000256" key="7">
    <source>
        <dbReference type="PROSITE-ProRule" id="PRU10141"/>
    </source>
</evidence>
<evidence type="ECO:0000256" key="4">
    <source>
        <dbReference type="ARBA" id="ARBA00022777"/>
    </source>
</evidence>
<feature type="region of interest" description="Disordered" evidence="8">
    <location>
        <begin position="606"/>
        <end position="657"/>
    </location>
</feature>
<evidence type="ECO:0000256" key="1">
    <source>
        <dbReference type="ARBA" id="ARBA00022527"/>
    </source>
</evidence>
<dbReference type="OrthoDB" id="10252354at2759"/>
<dbReference type="InterPro" id="IPR011009">
    <property type="entry name" value="Kinase-like_dom_sf"/>
</dbReference>
<evidence type="ECO:0000256" key="6">
    <source>
        <dbReference type="ARBA" id="ARBA00038035"/>
    </source>
</evidence>
<dbReference type="InterPro" id="IPR003010">
    <property type="entry name" value="C-N_Hydrolase"/>
</dbReference>
<dbReference type="GO" id="GO:0004712">
    <property type="term" value="F:protein serine/threonine/tyrosine kinase activity"/>
    <property type="evidence" value="ECO:0007669"/>
    <property type="project" value="UniProtKB-ARBA"/>
</dbReference>
<dbReference type="InterPro" id="IPR049613">
    <property type="entry name" value="Byr1-like_cat"/>
</dbReference>
<evidence type="ECO:0000313" key="11">
    <source>
        <dbReference type="EMBL" id="OCB89885.1"/>
    </source>
</evidence>
<keyword evidence="3 7" id="KW-0547">Nucleotide-binding</keyword>
<keyword evidence="4" id="KW-0418">Kinase</keyword>
<evidence type="ECO:0000256" key="5">
    <source>
        <dbReference type="ARBA" id="ARBA00022840"/>
    </source>
</evidence>
<dbReference type="PROSITE" id="PS00108">
    <property type="entry name" value="PROTEIN_KINASE_ST"/>
    <property type="match status" value="1"/>
</dbReference>
<evidence type="ECO:0000259" key="9">
    <source>
        <dbReference type="PROSITE" id="PS50011"/>
    </source>
</evidence>
<dbReference type="CDD" id="cd06620">
    <property type="entry name" value="PKc_Byr1_like"/>
    <property type="match status" value="1"/>
</dbReference>